<accession>A0A4R2IBG6</accession>
<comment type="caution">
    <text evidence="1">The sequence shown here is derived from an EMBL/GenBank/DDBJ whole genome shotgun (WGS) entry which is preliminary data.</text>
</comment>
<dbReference type="OrthoDB" id="6064710at2"/>
<protein>
    <submittedName>
        <fullName evidence="1">Uncharacterized protein</fullName>
    </submittedName>
</protein>
<evidence type="ECO:0000313" key="2">
    <source>
        <dbReference type="Proteomes" id="UP000294862"/>
    </source>
</evidence>
<name>A0A4R2IBG6_9GAMM</name>
<proteinExistence type="predicted"/>
<organism evidence="1 2">
    <name type="scientific">Dokdonella fugitiva</name>
    <dbReference type="NCBI Taxonomy" id="328517"/>
    <lineage>
        <taxon>Bacteria</taxon>
        <taxon>Pseudomonadati</taxon>
        <taxon>Pseudomonadota</taxon>
        <taxon>Gammaproteobacteria</taxon>
        <taxon>Lysobacterales</taxon>
        <taxon>Rhodanobacteraceae</taxon>
        <taxon>Dokdonella</taxon>
    </lineage>
</organism>
<keyword evidence="2" id="KW-1185">Reference proteome</keyword>
<reference evidence="1 2" key="1">
    <citation type="journal article" date="2015" name="Stand. Genomic Sci.">
        <title>Genomic Encyclopedia of Bacterial and Archaeal Type Strains, Phase III: the genomes of soil and plant-associated and newly described type strains.</title>
        <authorList>
            <person name="Whitman W.B."/>
            <person name="Woyke T."/>
            <person name="Klenk H.P."/>
            <person name="Zhou Y."/>
            <person name="Lilburn T.G."/>
            <person name="Beck B.J."/>
            <person name="De Vos P."/>
            <person name="Vandamme P."/>
            <person name="Eisen J.A."/>
            <person name="Garrity G."/>
            <person name="Hugenholtz P."/>
            <person name="Kyrpides N.C."/>
        </authorList>
    </citation>
    <scope>NUCLEOTIDE SEQUENCE [LARGE SCALE GENOMIC DNA]</scope>
    <source>
        <strain evidence="1 2">A3</strain>
    </source>
</reference>
<dbReference type="AlphaFoldDB" id="A0A4R2IBG6"/>
<dbReference type="EMBL" id="SLWQ01000004">
    <property type="protein sequence ID" value="TCO40788.1"/>
    <property type="molecule type" value="Genomic_DNA"/>
</dbReference>
<evidence type="ECO:0000313" key="1">
    <source>
        <dbReference type="EMBL" id="TCO40788.1"/>
    </source>
</evidence>
<sequence length="129" mass="14799">MQRSLEIRELLVAISRLPEGRRTRRDVWYESQKEHWIGWLFHYNSAGAYGRKITSGRDAKFVYNHVVCPGLLTYLAAAAGVSPTRVRQARRIENSEGSLMARVGAIRQLLPWELVQDALLKNGFVRMTD</sequence>
<gene>
    <name evidence="1" type="ORF">EV148_104150</name>
</gene>
<dbReference type="RefSeq" id="WP_131997111.1">
    <property type="nucleotide sequence ID" value="NZ_JACGXM010000010.1"/>
</dbReference>
<dbReference type="Proteomes" id="UP000294862">
    <property type="component" value="Unassembled WGS sequence"/>
</dbReference>